<protein>
    <recommendedName>
        <fullName evidence="7">TF-B3 domain-containing protein</fullName>
    </recommendedName>
</protein>
<feature type="region of interest" description="Disordered" evidence="6">
    <location>
        <begin position="1"/>
        <end position="21"/>
    </location>
</feature>
<dbReference type="GO" id="GO:0003677">
    <property type="term" value="F:DNA binding"/>
    <property type="evidence" value="ECO:0007669"/>
    <property type="project" value="UniProtKB-KW"/>
</dbReference>
<evidence type="ECO:0000256" key="4">
    <source>
        <dbReference type="ARBA" id="ARBA00023163"/>
    </source>
</evidence>
<evidence type="ECO:0000313" key="8">
    <source>
        <dbReference type="EMBL" id="CAH9102212.1"/>
    </source>
</evidence>
<evidence type="ECO:0000256" key="3">
    <source>
        <dbReference type="ARBA" id="ARBA00023125"/>
    </source>
</evidence>
<dbReference type="Pfam" id="PF02362">
    <property type="entry name" value="B3"/>
    <property type="match status" value="2"/>
</dbReference>
<dbReference type="InterPro" id="IPR044837">
    <property type="entry name" value="REM16-like"/>
</dbReference>
<evidence type="ECO:0000256" key="6">
    <source>
        <dbReference type="SAM" id="MobiDB-lite"/>
    </source>
</evidence>
<feature type="domain" description="TF-B3" evidence="7">
    <location>
        <begin position="242"/>
        <end position="341"/>
    </location>
</feature>
<evidence type="ECO:0000256" key="1">
    <source>
        <dbReference type="ARBA" id="ARBA00004123"/>
    </source>
</evidence>
<dbReference type="SMART" id="SM01019">
    <property type="entry name" value="B3"/>
    <property type="match status" value="2"/>
</dbReference>
<dbReference type="Proteomes" id="UP001152523">
    <property type="component" value="Unassembled WGS sequence"/>
</dbReference>
<dbReference type="AlphaFoldDB" id="A0AAV0DNM5"/>
<proteinExistence type="predicted"/>
<evidence type="ECO:0000256" key="2">
    <source>
        <dbReference type="ARBA" id="ARBA00023015"/>
    </source>
</evidence>
<sequence length="341" mass="39076">METKLLRQSQGGEGNSRSKSSSGNWVRFVKIIFPSEDSTLKIPEEYVRKCGKKMPKVGSFEVPTGEVWEIELVHSQGQVCLAKGWKEFTRKYSIREGYFLVFRYDGESHFHVIIFDKSATEIEYPQFKTHDDDGDAARFKAACNSESDSDDDEIFQEEMETECGLNKRKRKERFGSEVGDVNRLNYSVNVEESLHHVHESSPSLNPKNLSVEAYKKYKWRSVRKVTNAIERAKSFRSKNPFYISVMYRSYISSPYTLSIPLQFVKNLFTSKHNDLHTDILLISSGRSWSAKCTLGRSACVKINGWRDFVLDNNLKIGDVCILEGLKGGSPLIFNVIIFRAD</sequence>
<organism evidence="8 9">
    <name type="scientific">Cuscuta epithymum</name>
    <dbReference type="NCBI Taxonomy" id="186058"/>
    <lineage>
        <taxon>Eukaryota</taxon>
        <taxon>Viridiplantae</taxon>
        <taxon>Streptophyta</taxon>
        <taxon>Embryophyta</taxon>
        <taxon>Tracheophyta</taxon>
        <taxon>Spermatophyta</taxon>
        <taxon>Magnoliopsida</taxon>
        <taxon>eudicotyledons</taxon>
        <taxon>Gunneridae</taxon>
        <taxon>Pentapetalae</taxon>
        <taxon>asterids</taxon>
        <taxon>lamiids</taxon>
        <taxon>Solanales</taxon>
        <taxon>Convolvulaceae</taxon>
        <taxon>Cuscuteae</taxon>
        <taxon>Cuscuta</taxon>
        <taxon>Cuscuta subgen. Cuscuta</taxon>
    </lineage>
</organism>
<evidence type="ECO:0000259" key="7">
    <source>
        <dbReference type="PROSITE" id="PS50863"/>
    </source>
</evidence>
<accession>A0AAV0DNM5</accession>
<keyword evidence="9" id="KW-1185">Reference proteome</keyword>
<dbReference type="InterPro" id="IPR015300">
    <property type="entry name" value="DNA-bd_pseudobarrel_sf"/>
</dbReference>
<comment type="subcellular location">
    <subcellularLocation>
        <location evidence="1">Nucleus</location>
    </subcellularLocation>
</comment>
<keyword evidence="5" id="KW-0539">Nucleus</keyword>
<dbReference type="EMBL" id="CAMAPF010000114">
    <property type="protein sequence ID" value="CAH9102212.1"/>
    <property type="molecule type" value="Genomic_DNA"/>
</dbReference>
<feature type="domain" description="TF-B3" evidence="7">
    <location>
        <begin position="25"/>
        <end position="118"/>
    </location>
</feature>
<dbReference type="InterPro" id="IPR003340">
    <property type="entry name" value="B3_DNA-bd"/>
</dbReference>
<keyword evidence="3" id="KW-0238">DNA-binding</keyword>
<name>A0AAV0DNM5_9ASTE</name>
<keyword evidence="4" id="KW-0804">Transcription</keyword>
<gene>
    <name evidence="8" type="ORF">CEPIT_LOCUS15915</name>
</gene>
<dbReference type="PROSITE" id="PS50863">
    <property type="entry name" value="B3"/>
    <property type="match status" value="2"/>
</dbReference>
<evidence type="ECO:0000256" key="5">
    <source>
        <dbReference type="ARBA" id="ARBA00023242"/>
    </source>
</evidence>
<comment type="caution">
    <text evidence="8">The sequence shown here is derived from an EMBL/GenBank/DDBJ whole genome shotgun (WGS) entry which is preliminary data.</text>
</comment>
<reference evidence="8" key="1">
    <citation type="submission" date="2022-07" db="EMBL/GenBank/DDBJ databases">
        <authorList>
            <person name="Macas J."/>
            <person name="Novak P."/>
            <person name="Neumann P."/>
        </authorList>
    </citation>
    <scope>NUCLEOTIDE SEQUENCE</scope>
</reference>
<dbReference type="CDD" id="cd10017">
    <property type="entry name" value="B3_DNA"/>
    <property type="match status" value="2"/>
</dbReference>
<dbReference type="PANTHER" id="PTHR31391:SF155">
    <property type="entry name" value="B3 DOMAIN-CONTAINING PROTEIN OS11G0197600"/>
    <property type="match status" value="1"/>
</dbReference>
<dbReference type="SUPFAM" id="SSF101936">
    <property type="entry name" value="DNA-binding pseudobarrel domain"/>
    <property type="match status" value="2"/>
</dbReference>
<keyword evidence="2" id="KW-0805">Transcription regulation</keyword>
<dbReference type="Gene3D" id="2.40.330.10">
    <property type="entry name" value="DNA-binding pseudobarrel domain"/>
    <property type="match status" value="2"/>
</dbReference>
<evidence type="ECO:0000313" key="9">
    <source>
        <dbReference type="Proteomes" id="UP001152523"/>
    </source>
</evidence>
<dbReference type="GO" id="GO:0005634">
    <property type="term" value="C:nucleus"/>
    <property type="evidence" value="ECO:0007669"/>
    <property type="project" value="UniProtKB-SubCell"/>
</dbReference>
<dbReference type="PANTHER" id="PTHR31391">
    <property type="entry name" value="B3 DOMAIN-CONTAINING PROTEIN OS11G0197600-RELATED"/>
    <property type="match status" value="1"/>
</dbReference>